<comment type="cofactor">
    <cofactor evidence="1">
        <name>Zn(2+)</name>
        <dbReference type="ChEBI" id="CHEBI:29105"/>
    </cofactor>
</comment>
<dbReference type="AlphaFoldDB" id="A0A1G2LDT7"/>
<feature type="transmembrane region" description="Helical" evidence="13">
    <location>
        <begin position="95"/>
        <end position="119"/>
    </location>
</feature>
<evidence type="ECO:0000256" key="12">
    <source>
        <dbReference type="ARBA" id="ARBA00023136"/>
    </source>
</evidence>
<keyword evidence="7" id="KW-0479">Metal-binding</keyword>
<gene>
    <name evidence="15" type="ORF">A3B37_03115</name>
</gene>
<keyword evidence="5" id="KW-0645">Protease</keyword>
<dbReference type="GO" id="GO:0006508">
    <property type="term" value="P:proteolysis"/>
    <property type="evidence" value="ECO:0007669"/>
    <property type="project" value="UniProtKB-KW"/>
</dbReference>
<dbReference type="CDD" id="cd06158">
    <property type="entry name" value="S2P-M50_like_1"/>
    <property type="match status" value="1"/>
</dbReference>
<evidence type="ECO:0000256" key="10">
    <source>
        <dbReference type="ARBA" id="ARBA00022989"/>
    </source>
</evidence>
<evidence type="ECO:0000256" key="7">
    <source>
        <dbReference type="ARBA" id="ARBA00022723"/>
    </source>
</evidence>
<dbReference type="Pfam" id="PF02163">
    <property type="entry name" value="Peptidase_M50"/>
    <property type="match status" value="1"/>
</dbReference>
<comment type="caution">
    <text evidence="15">The sequence shown here is derived from an EMBL/GenBank/DDBJ whole genome shotgun (WGS) entry which is preliminary data.</text>
</comment>
<evidence type="ECO:0000256" key="11">
    <source>
        <dbReference type="ARBA" id="ARBA00023049"/>
    </source>
</evidence>
<evidence type="ECO:0000256" key="3">
    <source>
        <dbReference type="ARBA" id="ARBA00007931"/>
    </source>
</evidence>
<dbReference type="InterPro" id="IPR052348">
    <property type="entry name" value="Metallopeptidase_M50B"/>
</dbReference>
<feature type="transmembrane region" description="Helical" evidence="13">
    <location>
        <begin position="57"/>
        <end position="74"/>
    </location>
</feature>
<comment type="subcellular location">
    <subcellularLocation>
        <location evidence="2">Cell membrane</location>
        <topology evidence="2">Multi-pass membrane protein</topology>
    </subcellularLocation>
</comment>
<sequence length="214" mass="22791">MESAIALVFQLAILIFSVVIHEVSHGLAANALGDPTAKYAGRLTLNPLKHLDPVGSVLIPGVLAFLNLPIIGWAKPVPYNPNYLQVRNREFGSALVGAAGPASNIAVAVAFGLLLRFAGAWAPYAAGSTEALYQILATIVFVNLLLAVFNLVPIPPLDGSKVLFSILPPAGYGLRALLEQFGFLFLLFFIFYFSGWIIPVVSFLFRAITGGIGP</sequence>
<protein>
    <recommendedName>
        <fullName evidence="14">Peptidase M50 domain-containing protein</fullName>
    </recommendedName>
</protein>
<dbReference type="GO" id="GO:0046872">
    <property type="term" value="F:metal ion binding"/>
    <property type="evidence" value="ECO:0007669"/>
    <property type="project" value="UniProtKB-KW"/>
</dbReference>
<feature type="transmembrane region" description="Helical" evidence="13">
    <location>
        <begin position="131"/>
        <end position="152"/>
    </location>
</feature>
<keyword evidence="8" id="KW-0378">Hydrolase</keyword>
<reference evidence="15 16" key="1">
    <citation type="journal article" date="2016" name="Nat. Commun.">
        <title>Thousands of microbial genomes shed light on interconnected biogeochemical processes in an aquifer system.</title>
        <authorList>
            <person name="Anantharaman K."/>
            <person name="Brown C.T."/>
            <person name="Hug L.A."/>
            <person name="Sharon I."/>
            <person name="Castelle C.J."/>
            <person name="Probst A.J."/>
            <person name="Thomas B.C."/>
            <person name="Singh A."/>
            <person name="Wilkins M.J."/>
            <person name="Karaoz U."/>
            <person name="Brodie E.L."/>
            <person name="Williams K.H."/>
            <person name="Hubbard S.S."/>
            <person name="Banfield J.F."/>
        </authorList>
    </citation>
    <scope>NUCLEOTIDE SEQUENCE [LARGE SCALE GENOMIC DNA]</scope>
</reference>
<keyword evidence="6 13" id="KW-0812">Transmembrane</keyword>
<keyword evidence="12 13" id="KW-0472">Membrane</keyword>
<evidence type="ECO:0000313" key="16">
    <source>
        <dbReference type="Proteomes" id="UP000176705"/>
    </source>
</evidence>
<dbReference type="InterPro" id="IPR008915">
    <property type="entry name" value="Peptidase_M50"/>
</dbReference>
<dbReference type="Proteomes" id="UP000176705">
    <property type="component" value="Unassembled WGS sequence"/>
</dbReference>
<evidence type="ECO:0000256" key="4">
    <source>
        <dbReference type="ARBA" id="ARBA00022475"/>
    </source>
</evidence>
<evidence type="ECO:0000256" key="5">
    <source>
        <dbReference type="ARBA" id="ARBA00022670"/>
    </source>
</evidence>
<keyword evidence="9" id="KW-0862">Zinc</keyword>
<evidence type="ECO:0000259" key="14">
    <source>
        <dbReference type="Pfam" id="PF02163"/>
    </source>
</evidence>
<accession>A0A1G2LDT7</accession>
<name>A0A1G2LDT7_9BACT</name>
<keyword evidence="10 13" id="KW-1133">Transmembrane helix</keyword>
<dbReference type="PANTHER" id="PTHR35864">
    <property type="entry name" value="ZINC METALLOPROTEASE MJ0611-RELATED"/>
    <property type="match status" value="1"/>
</dbReference>
<organism evidence="15 16">
    <name type="scientific">Candidatus Sungbacteria bacterium RIFCSPLOWO2_01_FULL_59_16</name>
    <dbReference type="NCBI Taxonomy" id="1802280"/>
    <lineage>
        <taxon>Bacteria</taxon>
        <taxon>Candidatus Sungiibacteriota</taxon>
    </lineage>
</organism>
<dbReference type="EMBL" id="MHQS01000008">
    <property type="protein sequence ID" value="OHA08991.1"/>
    <property type="molecule type" value="Genomic_DNA"/>
</dbReference>
<dbReference type="InterPro" id="IPR044537">
    <property type="entry name" value="Rip2-like"/>
</dbReference>
<dbReference type="STRING" id="1802280.A3B37_03115"/>
<feature type="domain" description="Peptidase M50" evidence="14">
    <location>
        <begin position="132"/>
        <end position="186"/>
    </location>
</feature>
<evidence type="ECO:0000256" key="9">
    <source>
        <dbReference type="ARBA" id="ARBA00022833"/>
    </source>
</evidence>
<evidence type="ECO:0000256" key="13">
    <source>
        <dbReference type="SAM" id="Phobius"/>
    </source>
</evidence>
<dbReference type="GO" id="GO:0008237">
    <property type="term" value="F:metallopeptidase activity"/>
    <property type="evidence" value="ECO:0007669"/>
    <property type="project" value="UniProtKB-KW"/>
</dbReference>
<feature type="transmembrane region" description="Helical" evidence="13">
    <location>
        <begin position="183"/>
        <end position="205"/>
    </location>
</feature>
<proteinExistence type="inferred from homology"/>
<dbReference type="GO" id="GO:0005886">
    <property type="term" value="C:plasma membrane"/>
    <property type="evidence" value="ECO:0007669"/>
    <property type="project" value="UniProtKB-SubCell"/>
</dbReference>
<dbReference type="PANTHER" id="PTHR35864:SF1">
    <property type="entry name" value="ZINC METALLOPROTEASE YWHC-RELATED"/>
    <property type="match status" value="1"/>
</dbReference>
<evidence type="ECO:0000256" key="1">
    <source>
        <dbReference type="ARBA" id="ARBA00001947"/>
    </source>
</evidence>
<evidence type="ECO:0000256" key="8">
    <source>
        <dbReference type="ARBA" id="ARBA00022801"/>
    </source>
</evidence>
<comment type="similarity">
    <text evidence="3">Belongs to the peptidase M50B family.</text>
</comment>
<evidence type="ECO:0000313" key="15">
    <source>
        <dbReference type="EMBL" id="OHA08991.1"/>
    </source>
</evidence>
<evidence type="ECO:0000256" key="6">
    <source>
        <dbReference type="ARBA" id="ARBA00022692"/>
    </source>
</evidence>
<keyword evidence="11" id="KW-0482">Metalloprotease</keyword>
<evidence type="ECO:0000256" key="2">
    <source>
        <dbReference type="ARBA" id="ARBA00004651"/>
    </source>
</evidence>
<keyword evidence="4" id="KW-1003">Cell membrane</keyword>